<proteinExistence type="predicted"/>
<evidence type="ECO:0008006" key="5">
    <source>
        <dbReference type="Google" id="ProtNLM"/>
    </source>
</evidence>
<evidence type="ECO:0000256" key="1">
    <source>
        <dbReference type="SAM" id="MobiDB-lite"/>
    </source>
</evidence>
<reference evidence="3 4" key="1">
    <citation type="journal article" date="2017" name="Infect. Genet. Evol.">
        <title>The new phylogeny of the genus Mycobacterium: The old and the news.</title>
        <authorList>
            <person name="Tortoli E."/>
            <person name="Fedrizzi T."/>
            <person name="Meehan C.J."/>
            <person name="Trovato A."/>
            <person name="Grottola A."/>
            <person name="Giacobazzi E."/>
            <person name="Serpini G.F."/>
            <person name="Tagliazucchi S."/>
            <person name="Fabio A."/>
            <person name="Bettua C."/>
            <person name="Bertorelli R."/>
            <person name="Frascaro F."/>
            <person name="De Sanctis V."/>
            <person name="Pecorari M."/>
            <person name="Jousson O."/>
            <person name="Segata N."/>
            <person name="Cirillo D.M."/>
        </authorList>
    </citation>
    <scope>NUCLEOTIDE SEQUENCE [LARGE SCALE GENOMIC DNA]</scope>
    <source>
        <strain evidence="3 4">CIP1034565</strain>
    </source>
</reference>
<dbReference type="Proteomes" id="UP000230551">
    <property type="component" value="Unassembled WGS sequence"/>
</dbReference>
<organism evidence="3 4">
    <name type="scientific">Mycolicibacterium brumae</name>
    <dbReference type="NCBI Taxonomy" id="85968"/>
    <lineage>
        <taxon>Bacteria</taxon>
        <taxon>Bacillati</taxon>
        <taxon>Actinomycetota</taxon>
        <taxon>Actinomycetes</taxon>
        <taxon>Mycobacteriales</taxon>
        <taxon>Mycobacteriaceae</taxon>
        <taxon>Mycolicibacterium</taxon>
    </lineage>
</organism>
<evidence type="ECO:0000313" key="3">
    <source>
        <dbReference type="EMBL" id="PIB76875.1"/>
    </source>
</evidence>
<keyword evidence="4" id="KW-1185">Reference proteome</keyword>
<dbReference type="RefSeq" id="WP_090589156.1">
    <property type="nucleotide sequence ID" value="NZ_CP104302.1"/>
</dbReference>
<gene>
    <name evidence="3" type="ORF">CQY22_004330</name>
</gene>
<dbReference type="OrthoDB" id="4629024at2"/>
<dbReference type="AlphaFoldDB" id="A0A2G5PEW9"/>
<dbReference type="EMBL" id="PDCN02000003">
    <property type="protein sequence ID" value="PIB76875.1"/>
    <property type="molecule type" value="Genomic_DNA"/>
</dbReference>
<sequence>MTARTFARKAMTWGIVGLGALAAATLTSGVASADINEQAPSPAVQSRQASTSDYVGVRNSDYGVARGQSETRLADAGVIEAQGEVRDSTKAVPGSRATGFGGAYPVGPGQGDW</sequence>
<feature type="signal peptide" evidence="2">
    <location>
        <begin position="1"/>
        <end position="33"/>
    </location>
</feature>
<feature type="chain" id="PRO_5013781214" description="DUF4148 domain-containing protein" evidence="2">
    <location>
        <begin position="34"/>
        <end position="113"/>
    </location>
</feature>
<evidence type="ECO:0000256" key="2">
    <source>
        <dbReference type="SAM" id="SignalP"/>
    </source>
</evidence>
<name>A0A2G5PEW9_9MYCO</name>
<comment type="caution">
    <text evidence="3">The sequence shown here is derived from an EMBL/GenBank/DDBJ whole genome shotgun (WGS) entry which is preliminary data.</text>
</comment>
<protein>
    <recommendedName>
        <fullName evidence="5">DUF4148 domain-containing protein</fullName>
    </recommendedName>
</protein>
<evidence type="ECO:0000313" key="4">
    <source>
        <dbReference type="Proteomes" id="UP000230551"/>
    </source>
</evidence>
<keyword evidence="2" id="KW-0732">Signal</keyword>
<feature type="compositionally biased region" description="Gly residues" evidence="1">
    <location>
        <begin position="99"/>
        <end position="113"/>
    </location>
</feature>
<accession>A0A2G5PEW9</accession>
<feature type="region of interest" description="Disordered" evidence="1">
    <location>
        <begin position="84"/>
        <end position="113"/>
    </location>
</feature>